<dbReference type="OrthoDB" id="194358at2759"/>
<proteinExistence type="predicted"/>
<dbReference type="PANTHER" id="PTHR44207">
    <property type="entry name" value="SURFACE ANTIGEN BSPA-LIKE-RELATED"/>
    <property type="match status" value="1"/>
</dbReference>
<dbReference type="InterPro" id="IPR002110">
    <property type="entry name" value="Ankyrin_rpt"/>
</dbReference>
<evidence type="ECO:0000313" key="2">
    <source>
        <dbReference type="Proteomes" id="UP000559256"/>
    </source>
</evidence>
<dbReference type="PANTHER" id="PTHR44207:SF2">
    <property type="entry name" value="REPEAT PROTEIN, PUTATIVE-RELATED"/>
    <property type="match status" value="1"/>
</dbReference>
<sequence>MYTFIFIKIKIERHLDIVKYLVEKGAYVNAKGGEYGFPLHAAAYMGRLDVVKYFVEEKSVDVNGKGQKYGSALKAAQEGDEPEVVKYL</sequence>
<dbReference type="AlphaFoldDB" id="A0A8H5C0R2"/>
<evidence type="ECO:0000313" key="1">
    <source>
        <dbReference type="EMBL" id="KAF5333035.1"/>
    </source>
</evidence>
<keyword evidence="2" id="KW-1185">Reference proteome</keyword>
<dbReference type="EMBL" id="JAACJM010000292">
    <property type="protein sequence ID" value="KAF5333035.1"/>
    <property type="molecule type" value="Genomic_DNA"/>
</dbReference>
<evidence type="ECO:0008006" key="3">
    <source>
        <dbReference type="Google" id="ProtNLM"/>
    </source>
</evidence>
<reference evidence="1 2" key="1">
    <citation type="journal article" date="2020" name="ISME J.">
        <title>Uncovering the hidden diversity of litter-decomposition mechanisms in mushroom-forming fungi.</title>
        <authorList>
            <person name="Floudas D."/>
            <person name="Bentzer J."/>
            <person name="Ahren D."/>
            <person name="Johansson T."/>
            <person name="Persson P."/>
            <person name="Tunlid A."/>
        </authorList>
    </citation>
    <scope>NUCLEOTIDE SEQUENCE [LARGE SCALE GENOMIC DNA]</scope>
    <source>
        <strain evidence="1 2">CBS 291.85</strain>
    </source>
</reference>
<dbReference type="Gene3D" id="1.25.40.20">
    <property type="entry name" value="Ankyrin repeat-containing domain"/>
    <property type="match status" value="1"/>
</dbReference>
<dbReference type="Pfam" id="PF12796">
    <property type="entry name" value="Ank_2"/>
    <property type="match status" value="1"/>
</dbReference>
<gene>
    <name evidence="1" type="ORF">D9758_017228</name>
</gene>
<accession>A0A8H5C0R2</accession>
<dbReference type="SUPFAM" id="SSF48403">
    <property type="entry name" value="Ankyrin repeat"/>
    <property type="match status" value="1"/>
</dbReference>
<name>A0A8H5C0R2_9AGAR</name>
<comment type="caution">
    <text evidence="1">The sequence shown here is derived from an EMBL/GenBank/DDBJ whole genome shotgun (WGS) entry which is preliminary data.</text>
</comment>
<organism evidence="1 2">
    <name type="scientific">Tetrapyrgos nigripes</name>
    <dbReference type="NCBI Taxonomy" id="182062"/>
    <lineage>
        <taxon>Eukaryota</taxon>
        <taxon>Fungi</taxon>
        <taxon>Dikarya</taxon>
        <taxon>Basidiomycota</taxon>
        <taxon>Agaricomycotina</taxon>
        <taxon>Agaricomycetes</taxon>
        <taxon>Agaricomycetidae</taxon>
        <taxon>Agaricales</taxon>
        <taxon>Marasmiineae</taxon>
        <taxon>Marasmiaceae</taxon>
        <taxon>Tetrapyrgos</taxon>
    </lineage>
</organism>
<dbReference type="InterPro" id="IPR036770">
    <property type="entry name" value="Ankyrin_rpt-contain_sf"/>
</dbReference>
<dbReference type="Proteomes" id="UP000559256">
    <property type="component" value="Unassembled WGS sequence"/>
</dbReference>
<protein>
    <recommendedName>
        <fullName evidence="3">Ankyrin repeat protein</fullName>
    </recommendedName>
</protein>